<dbReference type="Gene3D" id="2.60.40.290">
    <property type="match status" value="1"/>
</dbReference>
<keyword evidence="1" id="KW-0732">Signal</keyword>
<dbReference type="InterPro" id="IPR008965">
    <property type="entry name" value="CBM2/CBM3_carb-bd_dom_sf"/>
</dbReference>
<dbReference type="InterPro" id="IPR012291">
    <property type="entry name" value="CBM2_carb-bd_dom_sf"/>
</dbReference>
<name>A0ABP7TK70_9ACTN</name>
<organism evidence="5 6">
    <name type="scientific">Streptomyces plumbiresistens</name>
    <dbReference type="NCBI Taxonomy" id="511811"/>
    <lineage>
        <taxon>Bacteria</taxon>
        <taxon>Bacillati</taxon>
        <taxon>Actinomycetota</taxon>
        <taxon>Actinomycetes</taxon>
        <taxon>Kitasatosporales</taxon>
        <taxon>Streptomycetaceae</taxon>
        <taxon>Streptomyces</taxon>
    </lineage>
</organism>
<dbReference type="SUPFAM" id="SSF49384">
    <property type="entry name" value="Carbohydrate-binding domain"/>
    <property type="match status" value="1"/>
</dbReference>
<evidence type="ECO:0000313" key="5">
    <source>
        <dbReference type="EMBL" id="GAA4027540.1"/>
    </source>
</evidence>
<dbReference type="InterPro" id="IPR010126">
    <property type="entry name" value="Esterase_phb"/>
</dbReference>
<sequence length="440" mass="45528">MPLTPRNTPSRPLRSVLVTLLAALVPLLAATLLTAPTASARPERAAAAPTATLTEVTDFGTNPSNLQMYLYVPDSVTANPAVVVAVHYCTGSGPAMYSGTEWASLADRYGFVVVYPSVTRASKCFDVSSPQALKRGGGSDPVGIKSMVDWVTRTYSADPGRIFATGISSGAMMTNVLLGDYPDVFSAGAAFSGVPFGCFATTDGSEWNSACSGGTVTHTPQEWGDLVRAAYPGYTGPRPRMQVWHGTEDDVLRYPNFGEEIKQWTNVLGVSQTPAATDQPVSGWIRTRYGATGDRAPVEAISLQGVGHNLYANGMAARALTFFGLDSSGPAPQPQPGACKVTASTNAWSTGLTGSVTLTNTGTTSVNGWQLGFTLPAGQTITNGWGATYAPSSGAVTATNVSYNGTLAPNAGVTIGYQANHTGNSAAPGAFTLNGKACTG</sequence>
<evidence type="ECO:0000256" key="2">
    <source>
        <dbReference type="ARBA" id="ARBA00022801"/>
    </source>
</evidence>
<dbReference type="Gene3D" id="3.40.50.1820">
    <property type="entry name" value="alpha/beta hydrolase"/>
    <property type="match status" value="1"/>
</dbReference>
<dbReference type="InterPro" id="IPR029058">
    <property type="entry name" value="AB_hydrolase_fold"/>
</dbReference>
<dbReference type="NCBIfam" id="TIGR01840">
    <property type="entry name" value="esterase_phb"/>
    <property type="match status" value="1"/>
</dbReference>
<dbReference type="InterPro" id="IPR001919">
    <property type="entry name" value="CBD2"/>
</dbReference>
<evidence type="ECO:0000256" key="1">
    <source>
        <dbReference type="ARBA" id="ARBA00022729"/>
    </source>
</evidence>
<accession>A0ABP7TK70</accession>
<dbReference type="InterPro" id="IPR050955">
    <property type="entry name" value="Plant_Biomass_Hydrol_Est"/>
</dbReference>
<dbReference type="EMBL" id="BAAAZX010000042">
    <property type="protein sequence ID" value="GAA4027540.1"/>
    <property type="molecule type" value="Genomic_DNA"/>
</dbReference>
<feature type="domain" description="CBM2" evidence="4">
    <location>
        <begin position="332"/>
        <end position="440"/>
    </location>
</feature>
<keyword evidence="2" id="KW-0378">Hydrolase</keyword>
<gene>
    <name evidence="5" type="ORF">GCM10022232_86690</name>
</gene>
<dbReference type="PROSITE" id="PS51173">
    <property type="entry name" value="CBM2"/>
    <property type="match status" value="1"/>
</dbReference>
<evidence type="ECO:0000259" key="4">
    <source>
        <dbReference type="PROSITE" id="PS51173"/>
    </source>
</evidence>
<keyword evidence="6" id="KW-1185">Reference proteome</keyword>
<dbReference type="PANTHER" id="PTHR43037:SF5">
    <property type="entry name" value="FERULOYL ESTERASE"/>
    <property type="match status" value="1"/>
</dbReference>
<dbReference type="Proteomes" id="UP001500456">
    <property type="component" value="Unassembled WGS sequence"/>
</dbReference>
<proteinExistence type="predicted"/>
<dbReference type="Pfam" id="PF10503">
    <property type="entry name" value="Esterase_PHB"/>
    <property type="match status" value="1"/>
</dbReference>
<keyword evidence="3" id="KW-0119">Carbohydrate metabolism</keyword>
<keyword evidence="3" id="KW-0624">Polysaccharide degradation</keyword>
<protein>
    <recommendedName>
        <fullName evidence="4">CBM2 domain-containing protein</fullName>
    </recommendedName>
</protein>
<dbReference type="PANTHER" id="PTHR43037">
    <property type="entry name" value="UNNAMED PRODUCT-RELATED"/>
    <property type="match status" value="1"/>
</dbReference>
<evidence type="ECO:0000313" key="6">
    <source>
        <dbReference type="Proteomes" id="UP001500456"/>
    </source>
</evidence>
<reference evidence="6" key="1">
    <citation type="journal article" date="2019" name="Int. J. Syst. Evol. Microbiol.">
        <title>The Global Catalogue of Microorganisms (GCM) 10K type strain sequencing project: providing services to taxonomists for standard genome sequencing and annotation.</title>
        <authorList>
            <consortium name="The Broad Institute Genomics Platform"/>
            <consortium name="The Broad Institute Genome Sequencing Center for Infectious Disease"/>
            <person name="Wu L."/>
            <person name="Ma J."/>
        </authorList>
    </citation>
    <scope>NUCLEOTIDE SEQUENCE [LARGE SCALE GENOMIC DNA]</scope>
    <source>
        <strain evidence="6">JCM 16924</strain>
    </source>
</reference>
<evidence type="ECO:0000256" key="3">
    <source>
        <dbReference type="ARBA" id="ARBA00023326"/>
    </source>
</evidence>
<dbReference type="SMART" id="SM00637">
    <property type="entry name" value="CBD_II"/>
    <property type="match status" value="1"/>
</dbReference>
<dbReference type="Pfam" id="PF00553">
    <property type="entry name" value="CBM_2"/>
    <property type="match status" value="1"/>
</dbReference>
<comment type="caution">
    <text evidence="5">The sequence shown here is derived from an EMBL/GenBank/DDBJ whole genome shotgun (WGS) entry which is preliminary data.</text>
</comment>
<dbReference type="SUPFAM" id="SSF53474">
    <property type="entry name" value="alpha/beta-Hydrolases"/>
    <property type="match status" value="2"/>
</dbReference>